<gene>
    <name evidence="2" type="ORF">BPOR_0435g00060</name>
</gene>
<name>A0A4Z1KG08_9HELO</name>
<evidence type="ECO:0000313" key="3">
    <source>
        <dbReference type="Proteomes" id="UP000297280"/>
    </source>
</evidence>
<reference evidence="2 3" key="1">
    <citation type="submission" date="2017-12" db="EMBL/GenBank/DDBJ databases">
        <title>Comparative genomics of Botrytis spp.</title>
        <authorList>
            <person name="Valero-Jimenez C.A."/>
            <person name="Tapia P."/>
            <person name="Veloso J."/>
            <person name="Silva-Moreno E."/>
            <person name="Staats M."/>
            <person name="Valdes J.H."/>
            <person name="Van Kan J.A.L."/>
        </authorList>
    </citation>
    <scope>NUCLEOTIDE SEQUENCE [LARGE SCALE GENOMIC DNA]</scope>
    <source>
        <strain evidence="2 3">MUCL3349</strain>
    </source>
</reference>
<proteinExistence type="predicted"/>
<dbReference type="STRING" id="87229.A0A4Z1KG08"/>
<dbReference type="AlphaFoldDB" id="A0A4Z1KG08"/>
<dbReference type="Proteomes" id="UP000297280">
    <property type="component" value="Unassembled WGS sequence"/>
</dbReference>
<feature type="compositionally biased region" description="Basic and acidic residues" evidence="1">
    <location>
        <begin position="317"/>
        <end position="326"/>
    </location>
</feature>
<evidence type="ECO:0000256" key="1">
    <source>
        <dbReference type="SAM" id="MobiDB-lite"/>
    </source>
</evidence>
<protein>
    <submittedName>
        <fullName evidence="2">Uncharacterized protein</fullName>
    </submittedName>
</protein>
<evidence type="ECO:0000313" key="2">
    <source>
        <dbReference type="EMBL" id="TGO85063.1"/>
    </source>
</evidence>
<comment type="caution">
    <text evidence="2">The sequence shown here is derived from an EMBL/GenBank/DDBJ whole genome shotgun (WGS) entry which is preliminary data.</text>
</comment>
<feature type="region of interest" description="Disordered" evidence="1">
    <location>
        <begin position="307"/>
        <end position="326"/>
    </location>
</feature>
<organism evidence="2 3">
    <name type="scientific">Botrytis porri</name>
    <dbReference type="NCBI Taxonomy" id="87229"/>
    <lineage>
        <taxon>Eukaryota</taxon>
        <taxon>Fungi</taxon>
        <taxon>Dikarya</taxon>
        <taxon>Ascomycota</taxon>
        <taxon>Pezizomycotina</taxon>
        <taxon>Leotiomycetes</taxon>
        <taxon>Helotiales</taxon>
        <taxon>Sclerotiniaceae</taxon>
        <taxon>Botrytis</taxon>
    </lineage>
</organism>
<sequence>MPNWKTYEATVRLLSAIVAAHPNLKLDYAAISKYYGDESNYQQIWRGMNGIKRNAESLRKAVDAGLNASTVDLENDFSVKKAISVRFGGDCTISALDNRFRRLKSDAKLINAAVAKGEDPILMNVGDTKGEIACKGKETIKPLGERLIAMRDPDEDCKDVDLTDLGPHRYKAEIAAKMGSDVTPISVKAQFSRSFRVLAARQNALCAVGKDPKDANLDGLGSQQKTETAKVMGSDITASSLNNHFHRTVKVLGNRQMWMLSTGQDSKNVSLDGLGGEIVAIMGSDVTVEAIKQQIGKRIKVLGSRETKMRTAGQDPKNVDLEDLMPSKKEKEMDKHMGDCTASRSGLRFQFDTRYKVIAKDQKAMLAVDKYPLTVDIATSGKTEVQQCFGSDASAGGIKFQFATTIKKNVDQIRSARAAGKDCKDIVFNSNGLSTHIFYCED</sequence>
<keyword evidence="3" id="KW-1185">Reference proteome</keyword>
<accession>A0A4Z1KG08</accession>
<dbReference type="EMBL" id="PQXO01000434">
    <property type="protein sequence ID" value="TGO85063.1"/>
    <property type="molecule type" value="Genomic_DNA"/>
</dbReference>